<dbReference type="PANTHER" id="PTHR35526:SF3">
    <property type="entry name" value="ANTI-SIGMA-F FACTOR RSBW"/>
    <property type="match status" value="1"/>
</dbReference>
<evidence type="ECO:0000313" key="4">
    <source>
        <dbReference type="Proteomes" id="UP000315677"/>
    </source>
</evidence>
<dbReference type="Gene3D" id="3.30.565.10">
    <property type="entry name" value="Histidine kinase-like ATPase, C-terminal domain"/>
    <property type="match status" value="1"/>
</dbReference>
<gene>
    <name evidence="3" type="ORF">FB558_8476</name>
</gene>
<keyword evidence="1" id="KW-0808">Transferase</keyword>
<proteinExistence type="predicted"/>
<feature type="domain" description="Histidine kinase/HSP90-like ATPase" evidence="2">
    <location>
        <begin position="4"/>
        <end position="116"/>
    </location>
</feature>
<accession>A0A543CWU3</accession>
<feature type="non-terminal residue" evidence="3">
    <location>
        <position position="120"/>
    </location>
</feature>
<keyword evidence="1" id="KW-0418">Kinase</keyword>
<name>A0A543CWU3_9PSEU</name>
<dbReference type="CDD" id="cd16936">
    <property type="entry name" value="HATPase_RsbW-like"/>
    <property type="match status" value="1"/>
</dbReference>
<evidence type="ECO:0000313" key="3">
    <source>
        <dbReference type="EMBL" id="TQM01587.1"/>
    </source>
</evidence>
<dbReference type="EMBL" id="VFPA01000009">
    <property type="protein sequence ID" value="TQM01587.1"/>
    <property type="molecule type" value="Genomic_DNA"/>
</dbReference>
<dbReference type="InterPro" id="IPR050267">
    <property type="entry name" value="Anti-sigma-factor_SerPK"/>
</dbReference>
<sequence>MLLPAIPVAARTARLHLRHWLERESWPDQPGDDITYGVSEAVTNAIEHAYPAGIDDATVTVTAEVELLGTGMRRARVRISDHGHWRPILELSDGHGPHGHGLTLMNGLMDQVLITHGDSV</sequence>
<dbReference type="InterPro" id="IPR036890">
    <property type="entry name" value="HATPase_C_sf"/>
</dbReference>
<dbReference type="GO" id="GO:0004674">
    <property type="term" value="F:protein serine/threonine kinase activity"/>
    <property type="evidence" value="ECO:0007669"/>
    <property type="project" value="UniProtKB-KW"/>
</dbReference>
<dbReference type="InterPro" id="IPR003594">
    <property type="entry name" value="HATPase_dom"/>
</dbReference>
<keyword evidence="4" id="KW-1185">Reference proteome</keyword>
<evidence type="ECO:0000256" key="1">
    <source>
        <dbReference type="ARBA" id="ARBA00022527"/>
    </source>
</evidence>
<dbReference type="AlphaFoldDB" id="A0A543CWU3"/>
<dbReference type="SUPFAM" id="SSF55874">
    <property type="entry name" value="ATPase domain of HSP90 chaperone/DNA topoisomerase II/histidine kinase"/>
    <property type="match status" value="1"/>
</dbReference>
<dbReference type="Pfam" id="PF13581">
    <property type="entry name" value="HATPase_c_2"/>
    <property type="match status" value="1"/>
</dbReference>
<keyword evidence="1" id="KW-0723">Serine/threonine-protein kinase</keyword>
<evidence type="ECO:0000259" key="2">
    <source>
        <dbReference type="Pfam" id="PF13581"/>
    </source>
</evidence>
<reference evidence="3 4" key="1">
    <citation type="submission" date="2019-06" db="EMBL/GenBank/DDBJ databases">
        <title>Sequencing the genomes of 1000 actinobacteria strains.</title>
        <authorList>
            <person name="Klenk H.-P."/>
        </authorList>
    </citation>
    <scope>NUCLEOTIDE SEQUENCE [LARGE SCALE GENOMIC DNA]</scope>
    <source>
        <strain evidence="3 4">DSM 45301</strain>
    </source>
</reference>
<organism evidence="3 4">
    <name type="scientific">Pseudonocardia kunmingensis</name>
    <dbReference type="NCBI Taxonomy" id="630975"/>
    <lineage>
        <taxon>Bacteria</taxon>
        <taxon>Bacillati</taxon>
        <taxon>Actinomycetota</taxon>
        <taxon>Actinomycetes</taxon>
        <taxon>Pseudonocardiales</taxon>
        <taxon>Pseudonocardiaceae</taxon>
        <taxon>Pseudonocardia</taxon>
    </lineage>
</organism>
<protein>
    <submittedName>
        <fullName evidence="3">Anti-sigma regulatory factor (Ser/Thr protein kinase)</fullName>
    </submittedName>
</protein>
<dbReference type="PANTHER" id="PTHR35526">
    <property type="entry name" value="ANTI-SIGMA-F FACTOR RSBW-RELATED"/>
    <property type="match status" value="1"/>
</dbReference>
<dbReference type="Proteomes" id="UP000315677">
    <property type="component" value="Unassembled WGS sequence"/>
</dbReference>
<comment type="caution">
    <text evidence="3">The sequence shown here is derived from an EMBL/GenBank/DDBJ whole genome shotgun (WGS) entry which is preliminary data.</text>
</comment>